<dbReference type="InParanoid" id="D8QVR6"/>
<dbReference type="AlphaFoldDB" id="D8QVR6"/>
<accession>D8QVR6</accession>
<name>D8QVR6_SELML</name>
<dbReference type="Proteomes" id="UP000001514">
    <property type="component" value="Unassembled WGS sequence"/>
</dbReference>
<dbReference type="HOGENOM" id="CLU_1974355_0_0_1"/>
<keyword evidence="2" id="KW-1185">Reference proteome</keyword>
<protein>
    <submittedName>
        <fullName evidence="1">Uncharacterized protein</fullName>
    </submittedName>
</protein>
<reference evidence="1 2" key="1">
    <citation type="journal article" date="2011" name="Science">
        <title>The Selaginella genome identifies genetic changes associated with the evolution of vascular plants.</title>
        <authorList>
            <person name="Banks J.A."/>
            <person name="Nishiyama T."/>
            <person name="Hasebe M."/>
            <person name="Bowman J.L."/>
            <person name="Gribskov M."/>
            <person name="dePamphilis C."/>
            <person name="Albert V.A."/>
            <person name="Aono N."/>
            <person name="Aoyama T."/>
            <person name="Ambrose B.A."/>
            <person name="Ashton N.W."/>
            <person name="Axtell M.J."/>
            <person name="Barker E."/>
            <person name="Barker M.S."/>
            <person name="Bennetzen J.L."/>
            <person name="Bonawitz N.D."/>
            <person name="Chapple C."/>
            <person name="Cheng C."/>
            <person name="Correa L.G."/>
            <person name="Dacre M."/>
            <person name="DeBarry J."/>
            <person name="Dreyer I."/>
            <person name="Elias M."/>
            <person name="Engstrom E.M."/>
            <person name="Estelle M."/>
            <person name="Feng L."/>
            <person name="Finet C."/>
            <person name="Floyd S.K."/>
            <person name="Frommer W.B."/>
            <person name="Fujita T."/>
            <person name="Gramzow L."/>
            <person name="Gutensohn M."/>
            <person name="Harholt J."/>
            <person name="Hattori M."/>
            <person name="Heyl A."/>
            <person name="Hirai T."/>
            <person name="Hiwatashi Y."/>
            <person name="Ishikawa M."/>
            <person name="Iwata M."/>
            <person name="Karol K.G."/>
            <person name="Koehler B."/>
            <person name="Kolukisaoglu U."/>
            <person name="Kubo M."/>
            <person name="Kurata T."/>
            <person name="Lalonde S."/>
            <person name="Li K."/>
            <person name="Li Y."/>
            <person name="Litt A."/>
            <person name="Lyons E."/>
            <person name="Manning G."/>
            <person name="Maruyama T."/>
            <person name="Michael T.P."/>
            <person name="Mikami K."/>
            <person name="Miyazaki S."/>
            <person name="Morinaga S."/>
            <person name="Murata T."/>
            <person name="Mueller-Roeber B."/>
            <person name="Nelson D.R."/>
            <person name="Obara M."/>
            <person name="Oguri Y."/>
            <person name="Olmstead R.G."/>
            <person name="Onodera N."/>
            <person name="Petersen B.L."/>
            <person name="Pils B."/>
            <person name="Prigge M."/>
            <person name="Rensing S.A."/>
            <person name="Riano-Pachon D.M."/>
            <person name="Roberts A.W."/>
            <person name="Sato Y."/>
            <person name="Scheller H.V."/>
            <person name="Schulz B."/>
            <person name="Schulz C."/>
            <person name="Shakirov E.V."/>
            <person name="Shibagaki N."/>
            <person name="Shinohara N."/>
            <person name="Shippen D.E."/>
            <person name="Soerensen I."/>
            <person name="Sotooka R."/>
            <person name="Sugimoto N."/>
            <person name="Sugita M."/>
            <person name="Sumikawa N."/>
            <person name="Tanurdzic M."/>
            <person name="Theissen G."/>
            <person name="Ulvskov P."/>
            <person name="Wakazuki S."/>
            <person name="Weng J.K."/>
            <person name="Willats W.W."/>
            <person name="Wipf D."/>
            <person name="Wolf P.G."/>
            <person name="Yang L."/>
            <person name="Zimmer A.D."/>
            <person name="Zhu Q."/>
            <person name="Mitros T."/>
            <person name="Hellsten U."/>
            <person name="Loque D."/>
            <person name="Otillar R."/>
            <person name="Salamov A."/>
            <person name="Schmutz J."/>
            <person name="Shapiro H."/>
            <person name="Lindquist E."/>
            <person name="Lucas S."/>
            <person name="Rokhsar D."/>
            <person name="Grigoriev I.V."/>
        </authorList>
    </citation>
    <scope>NUCLEOTIDE SEQUENCE [LARGE SCALE GENOMIC DNA]</scope>
</reference>
<dbReference type="Gramene" id="EFJ36106">
    <property type="protein sequence ID" value="EFJ36106"/>
    <property type="gene ID" value="SELMODRAFT_404569"/>
</dbReference>
<organism evidence="2">
    <name type="scientific">Selaginella moellendorffii</name>
    <name type="common">Spikemoss</name>
    <dbReference type="NCBI Taxonomy" id="88036"/>
    <lineage>
        <taxon>Eukaryota</taxon>
        <taxon>Viridiplantae</taxon>
        <taxon>Streptophyta</taxon>
        <taxon>Embryophyta</taxon>
        <taxon>Tracheophyta</taxon>
        <taxon>Lycopodiopsida</taxon>
        <taxon>Selaginellales</taxon>
        <taxon>Selaginellaceae</taxon>
        <taxon>Selaginella</taxon>
    </lineage>
</organism>
<proteinExistence type="predicted"/>
<dbReference type="EMBL" id="GL377567">
    <property type="protein sequence ID" value="EFJ36106.1"/>
    <property type="molecule type" value="Genomic_DNA"/>
</dbReference>
<dbReference type="KEGG" id="smo:SELMODRAFT_404569"/>
<evidence type="ECO:0000313" key="1">
    <source>
        <dbReference type="EMBL" id="EFJ36106.1"/>
    </source>
</evidence>
<sequence length="128" mass="14881">MKNGRMALSSNPMYLVMVVLDVKIVSSMCNSSKVLITINFQKACKDRSIEYYMSENGLIFSSGSIRVKYFKQGKPVFSMERLCNSAFHRSCTFAALINQDSLQIFWRNKAVKRAMKKQVYHRKNWFTL</sequence>
<evidence type="ECO:0000313" key="2">
    <source>
        <dbReference type="Proteomes" id="UP000001514"/>
    </source>
</evidence>
<gene>
    <name evidence="1" type="ORF">SELMODRAFT_404569</name>
</gene>